<gene>
    <name evidence="3" type="ORF">GCM10007420_21600</name>
</gene>
<evidence type="ECO:0000259" key="2">
    <source>
        <dbReference type="Pfam" id="PF10686"/>
    </source>
</evidence>
<evidence type="ECO:0000313" key="3">
    <source>
        <dbReference type="EMBL" id="GGH04813.1"/>
    </source>
</evidence>
<reference evidence="4" key="1">
    <citation type="journal article" date="2019" name="Int. J. Syst. Evol. Microbiol.">
        <title>The Global Catalogue of Microorganisms (GCM) 10K type strain sequencing project: providing services to taxonomists for standard genome sequencing and annotation.</title>
        <authorList>
            <consortium name="The Broad Institute Genomics Platform"/>
            <consortium name="The Broad Institute Genome Sequencing Center for Infectious Disease"/>
            <person name="Wu L."/>
            <person name="Ma J."/>
        </authorList>
    </citation>
    <scope>NUCLEOTIDE SEQUENCE [LARGE SCALE GENOMIC DNA]</scope>
    <source>
        <strain evidence="4">CGMCC 1.12766</strain>
    </source>
</reference>
<evidence type="ECO:0000313" key="4">
    <source>
        <dbReference type="Proteomes" id="UP000648722"/>
    </source>
</evidence>
<keyword evidence="4" id="KW-1185">Reference proteome</keyword>
<feature type="coiled-coil region" evidence="1">
    <location>
        <begin position="92"/>
        <end position="119"/>
    </location>
</feature>
<sequence>MYDAHDTITANDGYSLVSETRDIPTEGAIETAFTAIANELADLGAGNALEPVIAELLARFTGALYGTAENYARRHGELQSKIVDLIQCQDGSEVKSVELEEARTEAERLNELIDAVNNAQEIMAQGYAALTGERWKPARGSIYSRRKHANAAVIESREYLANREKAEALRAVPEGAKVAVVGTANYTAHEQAFEKLDALHEKAPDMVLITGGRKTGIDRIAAIWAGNRDVPVLVVRPDFKRHGQAAAFKRVDHVLDTFQPAAVLAFQKLDDKAGLALNMVQKSEERGIFTRRFTQKAG</sequence>
<dbReference type="Pfam" id="PF10686">
    <property type="entry name" value="YAcAr"/>
    <property type="match status" value="1"/>
</dbReference>
<organism evidence="3 4">
    <name type="scientific">Glycocaulis albus</name>
    <dbReference type="NCBI Taxonomy" id="1382801"/>
    <lineage>
        <taxon>Bacteria</taxon>
        <taxon>Pseudomonadati</taxon>
        <taxon>Pseudomonadota</taxon>
        <taxon>Alphaproteobacteria</taxon>
        <taxon>Maricaulales</taxon>
        <taxon>Maricaulaceae</taxon>
        <taxon>Glycocaulis</taxon>
    </lineage>
</organism>
<dbReference type="EMBL" id="BMFS01000010">
    <property type="protein sequence ID" value="GGH04813.1"/>
    <property type="molecule type" value="Genomic_DNA"/>
</dbReference>
<name>A0ABQ1XWJ6_9PROT</name>
<dbReference type="RefSeq" id="WP_188452603.1">
    <property type="nucleotide sequence ID" value="NZ_BMFS01000010.1"/>
</dbReference>
<comment type="caution">
    <text evidence="3">The sequence shown here is derived from an EMBL/GenBank/DDBJ whole genome shotgun (WGS) entry which is preliminary data.</text>
</comment>
<accession>A0ABQ1XWJ6</accession>
<protein>
    <recommendedName>
        <fullName evidence="2">YspA cpYpsA-related SLOG domain-containing protein</fullName>
    </recommendedName>
</protein>
<dbReference type="Proteomes" id="UP000648722">
    <property type="component" value="Unassembled WGS sequence"/>
</dbReference>
<dbReference type="InterPro" id="IPR019627">
    <property type="entry name" value="YAcAr"/>
</dbReference>
<feature type="domain" description="YspA cpYpsA-related SLOG" evidence="2">
    <location>
        <begin position="177"/>
        <end position="242"/>
    </location>
</feature>
<proteinExistence type="predicted"/>
<keyword evidence="1" id="KW-0175">Coiled coil</keyword>
<evidence type="ECO:0000256" key="1">
    <source>
        <dbReference type="SAM" id="Coils"/>
    </source>
</evidence>